<evidence type="ECO:0000256" key="5">
    <source>
        <dbReference type="ARBA" id="ARBA00022989"/>
    </source>
</evidence>
<protein>
    <recommendedName>
        <fullName evidence="9">noroxomaritidine synthase</fullName>
        <ecNumber evidence="9">1.14.19.50</ecNumber>
    </recommendedName>
</protein>
<proteinExistence type="inferred from homology"/>
<dbReference type="InterPro" id="IPR036396">
    <property type="entry name" value="Cyt_P450_sf"/>
</dbReference>
<name>A0A2I0X748_9ASPA</name>
<dbReference type="EC" id="1.14.19.50" evidence="9"/>
<dbReference type="GO" id="GO:0004497">
    <property type="term" value="F:monooxygenase activity"/>
    <property type="evidence" value="ECO:0007669"/>
    <property type="project" value="InterPro"/>
</dbReference>
<dbReference type="GO" id="GO:0016020">
    <property type="term" value="C:membrane"/>
    <property type="evidence" value="ECO:0007669"/>
    <property type="project" value="UniProtKB-SubCell"/>
</dbReference>
<evidence type="ECO:0000256" key="12">
    <source>
        <dbReference type="PIRSR" id="PIRSR602401-1"/>
    </source>
</evidence>
<keyword evidence="5 13" id="KW-1133">Transmembrane helix</keyword>
<keyword evidence="8 13" id="KW-0472">Membrane</keyword>
<dbReference type="Proteomes" id="UP000233837">
    <property type="component" value="Unassembled WGS sequence"/>
</dbReference>
<dbReference type="GO" id="GO:0016705">
    <property type="term" value="F:oxidoreductase activity, acting on paired donors, with incorporation or reduction of molecular oxygen"/>
    <property type="evidence" value="ECO:0007669"/>
    <property type="project" value="InterPro"/>
</dbReference>
<evidence type="ECO:0000256" key="11">
    <source>
        <dbReference type="ARBA" id="ARBA00049170"/>
    </source>
</evidence>
<dbReference type="CDD" id="cd11064">
    <property type="entry name" value="CYP86A"/>
    <property type="match status" value="1"/>
</dbReference>
<reference evidence="14 15" key="2">
    <citation type="journal article" date="2017" name="Nature">
        <title>The Apostasia genome and the evolution of orchids.</title>
        <authorList>
            <person name="Zhang G.Q."/>
            <person name="Liu K.W."/>
            <person name="Li Z."/>
            <person name="Lohaus R."/>
            <person name="Hsiao Y.Y."/>
            <person name="Niu S.C."/>
            <person name="Wang J.Y."/>
            <person name="Lin Y.C."/>
            <person name="Xu Q."/>
            <person name="Chen L.J."/>
            <person name="Yoshida K."/>
            <person name="Fujiwara S."/>
            <person name="Wang Z.W."/>
            <person name="Zhang Y.Q."/>
            <person name="Mitsuda N."/>
            <person name="Wang M."/>
            <person name="Liu G.H."/>
            <person name="Pecoraro L."/>
            <person name="Huang H.X."/>
            <person name="Xiao X.J."/>
            <person name="Lin M."/>
            <person name="Wu X.Y."/>
            <person name="Wu W.L."/>
            <person name="Chen Y.Y."/>
            <person name="Chang S.B."/>
            <person name="Sakamoto S."/>
            <person name="Ohme-Takagi M."/>
            <person name="Yagi M."/>
            <person name="Zeng S.J."/>
            <person name="Shen C.Y."/>
            <person name="Yeh C.M."/>
            <person name="Luo Y.B."/>
            <person name="Tsai W.C."/>
            <person name="Van de Peer Y."/>
            <person name="Liu Z.J."/>
        </authorList>
    </citation>
    <scope>NUCLEOTIDE SEQUENCE [LARGE SCALE GENOMIC DNA]</scope>
    <source>
        <tissue evidence="14">The whole plant</tissue>
    </source>
</reference>
<comment type="subcellular location">
    <subcellularLocation>
        <location evidence="1">Membrane</location>
        <topology evidence="1">Single-pass membrane protein</topology>
    </subcellularLocation>
</comment>
<organism evidence="14 15">
    <name type="scientific">Dendrobium catenatum</name>
    <dbReference type="NCBI Taxonomy" id="906689"/>
    <lineage>
        <taxon>Eukaryota</taxon>
        <taxon>Viridiplantae</taxon>
        <taxon>Streptophyta</taxon>
        <taxon>Embryophyta</taxon>
        <taxon>Tracheophyta</taxon>
        <taxon>Spermatophyta</taxon>
        <taxon>Magnoliopsida</taxon>
        <taxon>Liliopsida</taxon>
        <taxon>Asparagales</taxon>
        <taxon>Orchidaceae</taxon>
        <taxon>Epidendroideae</taxon>
        <taxon>Malaxideae</taxon>
        <taxon>Dendrobiinae</taxon>
        <taxon>Dendrobium</taxon>
    </lineage>
</organism>
<evidence type="ECO:0000256" key="8">
    <source>
        <dbReference type="ARBA" id="ARBA00023136"/>
    </source>
</evidence>
<evidence type="ECO:0000256" key="3">
    <source>
        <dbReference type="ARBA" id="ARBA00022692"/>
    </source>
</evidence>
<evidence type="ECO:0000256" key="13">
    <source>
        <dbReference type="SAM" id="Phobius"/>
    </source>
</evidence>
<keyword evidence="6" id="KW-0560">Oxidoreductase</keyword>
<dbReference type="PANTHER" id="PTHR24296">
    <property type="entry name" value="CYTOCHROME P450"/>
    <property type="match status" value="1"/>
</dbReference>
<evidence type="ECO:0000256" key="7">
    <source>
        <dbReference type="ARBA" id="ARBA00023004"/>
    </source>
</evidence>
<dbReference type="SUPFAM" id="SSF48264">
    <property type="entry name" value="Cytochrome P450"/>
    <property type="match status" value="1"/>
</dbReference>
<sequence length="527" mass="60525">MAVPLTAVLRTPAAEAVAAFALLLIAAVALKLVLLWRKLPRSGRSSEERRKKMYAPVAGTVFHHLLNFGRLYDFSTSCARQNPTYRILSPFHSEVYTADPANVEYILKTNFTNYGKGDYNYCTLKDLLGDGIFAVDGEKWWHQRKIASLVFSKRIFREYSSIVFRGNALKLVSVIAQAARSNSRMDIQDIFMKSSMDSIFQVAFGVELNSLSGSNEEERNFTEAFDDANVLISWRYVDPLWKMKKFLNFGCEAELKNKLKVVDDFVYKILTHKVSQSSKQLQKEDILSRLLNEREQDPKNITYQYLRDITLNFLVAGRDSTALTLSWFFYRLCLHASIEEQVVREVNAVTKLIHHDEPIAMDVFTASLTDKVIEKMQYLHATLTETMRLHPAVPLDPKICFSDDTLPDGHDVRKGDMVAYMPYAMGRMRSIWGDDAEVFLPERWLKDGVGFVHESPYKFTAFQGGPRICLGKDMAYRQMKIFAVTLLHFFKFKLSDENRLVKYRTMLTLQIENGLLLHAIPRQGHDI</sequence>
<dbReference type="InterPro" id="IPR001128">
    <property type="entry name" value="Cyt_P450"/>
</dbReference>
<feature type="binding site" description="axial binding residue" evidence="12">
    <location>
        <position position="469"/>
    </location>
    <ligand>
        <name>heme</name>
        <dbReference type="ChEBI" id="CHEBI:30413"/>
    </ligand>
    <ligandPart>
        <name>Fe</name>
        <dbReference type="ChEBI" id="CHEBI:18248"/>
    </ligandPart>
</feature>
<dbReference type="InterPro" id="IPR002401">
    <property type="entry name" value="Cyt_P450_E_grp-I"/>
</dbReference>
<keyword evidence="15" id="KW-1185">Reference proteome</keyword>
<dbReference type="PRINTS" id="PR00463">
    <property type="entry name" value="EP450I"/>
</dbReference>
<dbReference type="STRING" id="906689.A0A2I0X748"/>
<reference evidence="14 15" key="1">
    <citation type="journal article" date="2016" name="Sci. Rep.">
        <title>The Dendrobium catenatum Lindl. genome sequence provides insights into polysaccharide synthase, floral development and adaptive evolution.</title>
        <authorList>
            <person name="Zhang G.Q."/>
            <person name="Xu Q."/>
            <person name="Bian C."/>
            <person name="Tsai W.C."/>
            <person name="Yeh C.M."/>
            <person name="Liu K.W."/>
            <person name="Yoshida K."/>
            <person name="Zhang L.S."/>
            <person name="Chang S.B."/>
            <person name="Chen F."/>
            <person name="Shi Y."/>
            <person name="Su Y.Y."/>
            <person name="Zhang Y.Q."/>
            <person name="Chen L.J."/>
            <person name="Yin Y."/>
            <person name="Lin M."/>
            <person name="Huang H."/>
            <person name="Deng H."/>
            <person name="Wang Z.W."/>
            <person name="Zhu S.L."/>
            <person name="Zhao X."/>
            <person name="Deng C."/>
            <person name="Niu S.C."/>
            <person name="Huang J."/>
            <person name="Wang M."/>
            <person name="Liu G.H."/>
            <person name="Yang H.J."/>
            <person name="Xiao X.J."/>
            <person name="Hsiao Y.Y."/>
            <person name="Wu W.L."/>
            <person name="Chen Y.Y."/>
            <person name="Mitsuda N."/>
            <person name="Ohme-Takagi M."/>
            <person name="Luo Y.B."/>
            <person name="Van de Peer Y."/>
            <person name="Liu Z.J."/>
        </authorList>
    </citation>
    <scope>NUCLEOTIDE SEQUENCE [LARGE SCALE GENOMIC DNA]</scope>
    <source>
        <tissue evidence="14">The whole plant</tissue>
    </source>
</reference>
<gene>
    <name evidence="14" type="primary">CYP704C1</name>
    <name evidence="14" type="ORF">MA16_Dca010130</name>
</gene>
<evidence type="ECO:0000313" key="15">
    <source>
        <dbReference type="Proteomes" id="UP000233837"/>
    </source>
</evidence>
<evidence type="ECO:0000256" key="10">
    <source>
        <dbReference type="ARBA" id="ARBA00048529"/>
    </source>
</evidence>
<feature type="transmembrane region" description="Helical" evidence="13">
    <location>
        <begin position="16"/>
        <end position="34"/>
    </location>
</feature>
<evidence type="ECO:0000256" key="1">
    <source>
        <dbReference type="ARBA" id="ARBA00004167"/>
    </source>
</evidence>
<keyword evidence="12" id="KW-0349">Heme</keyword>
<evidence type="ECO:0000313" key="14">
    <source>
        <dbReference type="EMBL" id="PKU83737.1"/>
    </source>
</evidence>
<comment type="catalytic activity">
    <reaction evidence="10">
        <text>4'-O-methylnorbelladine + reduced [NADPH--hemoprotein reductase] + O2 = (10bS,4aR)-noroxomaritidine + oxidized [NADPH--hemoprotein reductase] + 2 H2O + H(+)</text>
        <dbReference type="Rhea" id="RHEA:51264"/>
        <dbReference type="Rhea" id="RHEA-COMP:11964"/>
        <dbReference type="Rhea" id="RHEA-COMP:11965"/>
        <dbReference type="ChEBI" id="CHEBI:15377"/>
        <dbReference type="ChEBI" id="CHEBI:15378"/>
        <dbReference type="ChEBI" id="CHEBI:15379"/>
        <dbReference type="ChEBI" id="CHEBI:57618"/>
        <dbReference type="ChEBI" id="CHEBI:58210"/>
        <dbReference type="ChEBI" id="CHEBI:133993"/>
        <dbReference type="ChEBI" id="CHEBI:133996"/>
        <dbReference type="EC" id="1.14.19.50"/>
    </reaction>
</comment>
<dbReference type="Gene3D" id="1.10.630.10">
    <property type="entry name" value="Cytochrome P450"/>
    <property type="match status" value="1"/>
</dbReference>
<comment type="cofactor">
    <cofactor evidence="12">
        <name>heme</name>
        <dbReference type="ChEBI" id="CHEBI:30413"/>
    </cofactor>
</comment>
<evidence type="ECO:0000256" key="4">
    <source>
        <dbReference type="ARBA" id="ARBA00022723"/>
    </source>
</evidence>
<dbReference type="GO" id="GO:0020037">
    <property type="term" value="F:heme binding"/>
    <property type="evidence" value="ECO:0007669"/>
    <property type="project" value="InterPro"/>
</dbReference>
<dbReference type="GO" id="GO:0005506">
    <property type="term" value="F:iron ion binding"/>
    <property type="evidence" value="ECO:0007669"/>
    <property type="project" value="InterPro"/>
</dbReference>
<dbReference type="Pfam" id="PF00067">
    <property type="entry name" value="p450"/>
    <property type="match status" value="1"/>
</dbReference>
<dbReference type="OrthoDB" id="1470350at2759"/>
<keyword evidence="7 12" id="KW-0408">Iron</keyword>
<evidence type="ECO:0000256" key="9">
    <source>
        <dbReference type="ARBA" id="ARBA00039071"/>
    </source>
</evidence>
<evidence type="ECO:0000256" key="6">
    <source>
        <dbReference type="ARBA" id="ARBA00023002"/>
    </source>
</evidence>
<keyword evidence="3 13" id="KW-0812">Transmembrane</keyword>
<accession>A0A2I0X748</accession>
<evidence type="ECO:0000256" key="2">
    <source>
        <dbReference type="ARBA" id="ARBA00010617"/>
    </source>
</evidence>
<comment type="similarity">
    <text evidence="2">Belongs to the cytochrome P450 family.</text>
</comment>
<dbReference type="AlphaFoldDB" id="A0A2I0X748"/>
<dbReference type="PRINTS" id="PR00385">
    <property type="entry name" value="P450"/>
</dbReference>
<keyword evidence="4 12" id="KW-0479">Metal-binding</keyword>
<dbReference type="EMBL" id="KZ502085">
    <property type="protein sequence ID" value="PKU83737.1"/>
    <property type="molecule type" value="Genomic_DNA"/>
</dbReference>
<comment type="catalytic activity">
    <reaction evidence="11">
        <text>4'-O-methylnorbelladine + reduced [NADPH--hemoprotein reductase] + O2 = (10bR,4aS)-noroxomaritidine + oxidized [NADPH--hemoprotein reductase] + 2 H2O + H(+)</text>
        <dbReference type="Rhea" id="RHEA:51260"/>
        <dbReference type="Rhea" id="RHEA-COMP:11964"/>
        <dbReference type="Rhea" id="RHEA-COMP:11965"/>
        <dbReference type="ChEBI" id="CHEBI:15377"/>
        <dbReference type="ChEBI" id="CHEBI:15378"/>
        <dbReference type="ChEBI" id="CHEBI:15379"/>
        <dbReference type="ChEBI" id="CHEBI:57618"/>
        <dbReference type="ChEBI" id="CHEBI:58210"/>
        <dbReference type="ChEBI" id="CHEBI:133993"/>
        <dbReference type="ChEBI" id="CHEBI:133995"/>
        <dbReference type="EC" id="1.14.19.50"/>
    </reaction>
</comment>